<accession>A0A9D2N1U6</accession>
<gene>
    <name evidence="2" type="ORF">H9704_09510</name>
</gene>
<reference evidence="2" key="2">
    <citation type="submission" date="2021-04" db="EMBL/GenBank/DDBJ databases">
        <authorList>
            <person name="Gilroy R."/>
        </authorList>
    </citation>
    <scope>NUCLEOTIDE SEQUENCE</scope>
    <source>
        <strain evidence="2">CHK180-15479</strain>
    </source>
</reference>
<dbReference type="Gene3D" id="3.30.460.80">
    <property type="entry name" value="NADH:ubiquinone oxidoreductase, 30kDa subunit"/>
    <property type="match status" value="1"/>
</dbReference>
<dbReference type="Pfam" id="PF00329">
    <property type="entry name" value="Complex1_30kDa"/>
    <property type="match status" value="1"/>
</dbReference>
<evidence type="ECO:0000313" key="3">
    <source>
        <dbReference type="Proteomes" id="UP000823910"/>
    </source>
</evidence>
<evidence type="ECO:0000313" key="2">
    <source>
        <dbReference type="EMBL" id="HJC06377.1"/>
    </source>
</evidence>
<evidence type="ECO:0000259" key="1">
    <source>
        <dbReference type="Pfam" id="PF00329"/>
    </source>
</evidence>
<proteinExistence type="predicted"/>
<protein>
    <submittedName>
        <fullName evidence="2">NADH-quinone oxidoreductase subunit C</fullName>
    </submittedName>
</protein>
<name>A0A9D2N1U6_9FIRM</name>
<sequence>MEGKNEITPITMDQFLPTVIRFKMEERRLVQICAARLPDGYELSYSFCRGYDMETLRLVTATDEKVSSITQIYPCAFMQENEVAELFGVPIENITQDYRDKLYRIDREAPFKEKG</sequence>
<dbReference type="EMBL" id="DWWT01000046">
    <property type="protein sequence ID" value="HJC06377.1"/>
    <property type="molecule type" value="Genomic_DNA"/>
</dbReference>
<comment type="caution">
    <text evidence="2">The sequence shown here is derived from an EMBL/GenBank/DDBJ whole genome shotgun (WGS) entry which is preliminary data.</text>
</comment>
<feature type="domain" description="NADH:ubiquinone oxidoreductase 30kDa subunit" evidence="1">
    <location>
        <begin position="27"/>
        <end position="95"/>
    </location>
</feature>
<dbReference type="InterPro" id="IPR037232">
    <property type="entry name" value="NADH_quin_OxRdtase_su_C/D-like"/>
</dbReference>
<dbReference type="SUPFAM" id="SSF143243">
    <property type="entry name" value="Nqo5-like"/>
    <property type="match status" value="1"/>
</dbReference>
<organism evidence="2 3">
    <name type="scientific">Candidatus Enterocloster excrementipullorum</name>
    <dbReference type="NCBI Taxonomy" id="2838559"/>
    <lineage>
        <taxon>Bacteria</taxon>
        <taxon>Bacillati</taxon>
        <taxon>Bacillota</taxon>
        <taxon>Clostridia</taxon>
        <taxon>Lachnospirales</taxon>
        <taxon>Lachnospiraceae</taxon>
        <taxon>Enterocloster</taxon>
    </lineage>
</organism>
<dbReference type="GO" id="GO:0008137">
    <property type="term" value="F:NADH dehydrogenase (ubiquinone) activity"/>
    <property type="evidence" value="ECO:0007669"/>
    <property type="project" value="InterPro"/>
</dbReference>
<dbReference type="AlphaFoldDB" id="A0A9D2N1U6"/>
<reference evidence="2" key="1">
    <citation type="journal article" date="2021" name="PeerJ">
        <title>Extensive microbial diversity within the chicken gut microbiome revealed by metagenomics and culture.</title>
        <authorList>
            <person name="Gilroy R."/>
            <person name="Ravi A."/>
            <person name="Getino M."/>
            <person name="Pursley I."/>
            <person name="Horton D.L."/>
            <person name="Alikhan N.F."/>
            <person name="Baker D."/>
            <person name="Gharbi K."/>
            <person name="Hall N."/>
            <person name="Watson M."/>
            <person name="Adriaenssens E.M."/>
            <person name="Foster-Nyarko E."/>
            <person name="Jarju S."/>
            <person name="Secka A."/>
            <person name="Antonio M."/>
            <person name="Oren A."/>
            <person name="Chaudhuri R.R."/>
            <person name="La Ragione R."/>
            <person name="Hildebrand F."/>
            <person name="Pallen M.J."/>
        </authorList>
    </citation>
    <scope>NUCLEOTIDE SEQUENCE</scope>
    <source>
        <strain evidence="2">CHK180-15479</strain>
    </source>
</reference>
<dbReference type="InterPro" id="IPR001268">
    <property type="entry name" value="NADH_UbQ_OxRdtase_30kDa_su"/>
</dbReference>
<dbReference type="Proteomes" id="UP000823910">
    <property type="component" value="Unassembled WGS sequence"/>
</dbReference>